<dbReference type="PRINTS" id="PR00298">
    <property type="entry name" value="CHAPERONIN60"/>
</dbReference>
<organism evidence="10 11">
    <name type="scientific">Neotoma lepida</name>
    <name type="common">Desert woodrat</name>
    <dbReference type="NCBI Taxonomy" id="56216"/>
    <lineage>
        <taxon>Eukaryota</taxon>
        <taxon>Metazoa</taxon>
        <taxon>Chordata</taxon>
        <taxon>Craniata</taxon>
        <taxon>Vertebrata</taxon>
        <taxon>Euteleostomi</taxon>
        <taxon>Mammalia</taxon>
        <taxon>Eutheria</taxon>
        <taxon>Euarchontoglires</taxon>
        <taxon>Glires</taxon>
        <taxon>Rodentia</taxon>
        <taxon>Myomorpha</taxon>
        <taxon>Muroidea</taxon>
        <taxon>Cricetidae</taxon>
        <taxon>Neotominae</taxon>
        <taxon>Neotoma</taxon>
    </lineage>
</organism>
<dbReference type="Proteomes" id="UP000092124">
    <property type="component" value="Unassembled WGS sequence"/>
</dbReference>
<dbReference type="OrthoDB" id="1733909at2759"/>
<evidence type="ECO:0000313" key="10">
    <source>
        <dbReference type="EMBL" id="OBS65923.1"/>
    </source>
</evidence>
<evidence type="ECO:0000256" key="6">
    <source>
        <dbReference type="ARBA" id="ARBA00030005"/>
    </source>
</evidence>
<keyword evidence="4" id="KW-0143">Chaperone</keyword>
<dbReference type="InterPro" id="IPR027409">
    <property type="entry name" value="GroEL-like_apical_dom_sf"/>
</dbReference>
<sequence>MLQVVDLSANAVAVIHREEHCLLNRVGEVPRYFPRKNQLEDMAIATGGAVFEEEGLDLNLEDVQVHDLGEVGEVISKHDAILLNAKVTKLKLKKITKQLDTTSEYEMEKLNERLAKLSDKLAVLKVGGTSDAEVNEKKTVTNVLNAKRAAVEEGIVLGARGLLCFEVGYDAVLGNFVNTVETGIIDPAKFVRTALLTAAGIASLTTAEVVVTEIPTGEKNPGMGGMGVGMGD</sequence>
<dbReference type="GO" id="GO:0042026">
    <property type="term" value="P:protein refolding"/>
    <property type="evidence" value="ECO:0007669"/>
    <property type="project" value="InterPro"/>
</dbReference>
<proteinExistence type="inferred from homology"/>
<dbReference type="AlphaFoldDB" id="A0A1A6GI23"/>
<reference evidence="10 11" key="1">
    <citation type="submission" date="2016-06" db="EMBL/GenBank/DDBJ databases">
        <title>The Draft Genome Sequence and Annotation of the Desert Woodrat Neotoma lepida.</title>
        <authorList>
            <person name="Campbell M."/>
            <person name="Oakeson K.F."/>
            <person name="Yandell M."/>
            <person name="Halpert J.R."/>
            <person name="Dearing D."/>
        </authorList>
    </citation>
    <scope>NUCLEOTIDE SEQUENCE [LARGE SCALE GENOMIC DNA]</scope>
    <source>
        <strain evidence="10">417</strain>
        <tissue evidence="10">Liver</tissue>
    </source>
</reference>
<dbReference type="EMBL" id="LZPO01088004">
    <property type="protein sequence ID" value="OBS65923.1"/>
    <property type="molecule type" value="Genomic_DNA"/>
</dbReference>
<dbReference type="EC" id="5.6.1.7" evidence="2"/>
<dbReference type="InterPro" id="IPR027413">
    <property type="entry name" value="GROEL-like_equatorial_sf"/>
</dbReference>
<evidence type="ECO:0000256" key="9">
    <source>
        <dbReference type="ARBA" id="ARBA00046475"/>
    </source>
</evidence>
<comment type="subunit">
    <text evidence="9">Homoheptamer arranged in a ring structure. The functional units of these chaperonins consist of heptameric rings of the large subunit Hsp60, which function as a back-to-back double ring. Interacts with 2 heptameric Hsp10 rings to form the symmetrical football complex. Interacts with HRAS. Interacts with ATAD3A. Interacts with ETFBKMT and EEF1AKMT3. Interacts with MFHAS1.</text>
</comment>
<dbReference type="Gene3D" id="3.30.260.10">
    <property type="entry name" value="TCP-1-like chaperonin intermediate domain"/>
    <property type="match status" value="1"/>
</dbReference>
<dbReference type="STRING" id="56216.A0A1A6GI23"/>
<dbReference type="SUPFAM" id="SSF48592">
    <property type="entry name" value="GroEL equatorial domain-like"/>
    <property type="match status" value="1"/>
</dbReference>
<gene>
    <name evidence="10" type="ORF">A6R68_05537</name>
</gene>
<dbReference type="GO" id="GO:0140662">
    <property type="term" value="F:ATP-dependent protein folding chaperone"/>
    <property type="evidence" value="ECO:0007669"/>
    <property type="project" value="InterPro"/>
</dbReference>
<evidence type="ECO:0000256" key="4">
    <source>
        <dbReference type="ARBA" id="ARBA00023186"/>
    </source>
</evidence>
<evidence type="ECO:0000256" key="1">
    <source>
        <dbReference type="ARBA" id="ARBA00006607"/>
    </source>
</evidence>
<evidence type="ECO:0000256" key="3">
    <source>
        <dbReference type="ARBA" id="ARBA00019981"/>
    </source>
</evidence>
<evidence type="ECO:0000256" key="5">
    <source>
        <dbReference type="ARBA" id="ARBA00029756"/>
    </source>
</evidence>
<dbReference type="InterPro" id="IPR027410">
    <property type="entry name" value="TCP-1-like_intermed_sf"/>
</dbReference>
<comment type="similarity">
    <text evidence="1">Belongs to the chaperonin (HSP60) family.</text>
</comment>
<dbReference type="Gene3D" id="3.50.7.10">
    <property type="entry name" value="GroEL"/>
    <property type="match status" value="1"/>
</dbReference>
<protein>
    <recommendedName>
        <fullName evidence="3">60 kDa heat shock protein, mitochondrial</fullName>
        <ecNumber evidence="2">5.6.1.7</ecNumber>
    </recommendedName>
    <alternativeName>
        <fullName evidence="5">60 kDa chaperonin</fullName>
    </alternativeName>
    <alternativeName>
        <fullName evidence="7">Chaperonin 60</fullName>
    </alternativeName>
    <alternativeName>
        <fullName evidence="6">Heat shock protein 60</fullName>
    </alternativeName>
</protein>
<keyword evidence="11" id="KW-1185">Reference proteome</keyword>
<evidence type="ECO:0000313" key="11">
    <source>
        <dbReference type="Proteomes" id="UP000092124"/>
    </source>
</evidence>
<dbReference type="PANTHER" id="PTHR45633">
    <property type="entry name" value="60 KDA HEAT SHOCK PROTEIN, MITOCHONDRIAL"/>
    <property type="match status" value="1"/>
</dbReference>
<dbReference type="InterPro" id="IPR001844">
    <property type="entry name" value="Cpn60/GroEL"/>
</dbReference>
<feature type="non-terminal residue" evidence="10">
    <location>
        <position position="232"/>
    </location>
</feature>
<evidence type="ECO:0000256" key="7">
    <source>
        <dbReference type="ARBA" id="ARBA00031799"/>
    </source>
</evidence>
<comment type="caution">
    <text evidence="10">The sequence shown here is derived from an EMBL/GenBank/DDBJ whole genome shotgun (WGS) entry which is preliminary data.</text>
</comment>
<dbReference type="Gene3D" id="1.10.560.10">
    <property type="entry name" value="GroEL-like equatorial domain"/>
    <property type="match status" value="1"/>
</dbReference>
<evidence type="ECO:0000256" key="8">
    <source>
        <dbReference type="ARBA" id="ARBA00037436"/>
    </source>
</evidence>
<evidence type="ECO:0000256" key="2">
    <source>
        <dbReference type="ARBA" id="ARBA00012198"/>
    </source>
</evidence>
<dbReference type="SUPFAM" id="SSF52029">
    <property type="entry name" value="GroEL apical domain-like"/>
    <property type="match status" value="1"/>
</dbReference>
<name>A0A1A6GI23_NEOLE</name>
<comment type="function">
    <text evidence="8">Chaperonin implicated in mitochondrial protein import and macromolecular assembly. Together with Hsp10, facilitates the correct folding of imported proteins. May also prevent misfolding and promote the refolding and proper assembly of unfolded polypeptides generated under stress conditions in the mitochondrial matrix. The functional units of these chaperonins consist of heptameric rings of the large subunit Hsp60, which function as a back-to-back double ring. In a cyclic reaction, Hsp60 ring complexes bind one unfolded substrate protein per ring, followed by the binding of ATP and association with 2 heptameric rings of the co-chaperonin Hsp10. This leads to sequestration of the substrate protein in the inner cavity of Hsp60 where, for a certain period of time, it can fold undisturbed by other cell components. Synchronous hydrolysis of ATP in all Hsp60 subunits results in the dissociation of the chaperonin rings and the release of ADP and the folded substrate protein.</text>
</comment>
<accession>A0A1A6GI23</accession>